<comment type="caution">
    <text evidence="2">The sequence shown here is derived from an EMBL/GenBank/DDBJ whole genome shotgun (WGS) entry which is preliminary data.</text>
</comment>
<organism evidence="2 3">
    <name type="scientific">Agrobacterium vitis</name>
    <name type="common">Rhizobium vitis</name>
    <dbReference type="NCBI Taxonomy" id="373"/>
    <lineage>
        <taxon>Bacteria</taxon>
        <taxon>Pseudomonadati</taxon>
        <taxon>Pseudomonadota</taxon>
        <taxon>Alphaproteobacteria</taxon>
        <taxon>Hyphomicrobiales</taxon>
        <taxon>Rhizobiaceae</taxon>
        <taxon>Rhizobium/Agrobacterium group</taxon>
        <taxon>Agrobacterium</taxon>
    </lineage>
</organism>
<evidence type="ECO:0008006" key="4">
    <source>
        <dbReference type="Google" id="ProtNLM"/>
    </source>
</evidence>
<dbReference type="RefSeq" id="WP_081089134.1">
    <property type="nucleotide sequence ID" value="NZ_JABFNP010000001.1"/>
</dbReference>
<evidence type="ECO:0000256" key="1">
    <source>
        <dbReference type="SAM" id="MobiDB-lite"/>
    </source>
</evidence>
<feature type="region of interest" description="Disordered" evidence="1">
    <location>
        <begin position="655"/>
        <end position="694"/>
    </location>
</feature>
<dbReference type="AlphaFoldDB" id="A0A368NXX0"/>
<dbReference type="Proteomes" id="UP000436911">
    <property type="component" value="Unassembled WGS sequence"/>
</dbReference>
<gene>
    <name evidence="2" type="ORF">DXT89_09925</name>
</gene>
<name>A0A368NXX0_AGRVI</name>
<accession>A0A368NXX0</accession>
<protein>
    <recommendedName>
        <fullName evidence="4">DNA mismatch repair protein</fullName>
    </recommendedName>
</protein>
<proteinExistence type="predicted"/>
<evidence type="ECO:0000313" key="2">
    <source>
        <dbReference type="EMBL" id="KAA3528332.1"/>
    </source>
</evidence>
<reference evidence="2 3" key="1">
    <citation type="submission" date="2018-08" db="EMBL/GenBank/DDBJ databases">
        <title>Genome sequencing of Agrobacterium vitis strain ICMP 10754.</title>
        <authorList>
            <person name="Visnovsky S.B."/>
            <person name="Pitman A.R."/>
        </authorList>
    </citation>
    <scope>NUCLEOTIDE SEQUENCE [LARGE SCALE GENOMIC DNA]</scope>
    <source>
        <strain evidence="2 3">ICMP 10754</strain>
    </source>
</reference>
<sequence length="694" mass="78464">MAGEEHVSVAVRDDFLARQTKAKPIPALAELLWNSLDGDATDVSVEFVYEDLAGGMSKIVVYDNGDGFSRNDARALFGNLGGSWKRHIRQTKRNHRMIHGQEGRGRYKAFALGQSATWKVCYDEPSGRKAFEVKLLEADLTDVTITEEAPAPSRSTGVIVEINDLRRDFRTFESDEGVQDMNEIFALYLMNYRGVSISIADQRLDPAKAIASHHKVSLPPIETAEGARHSVELEVIEWRTDARRVLYLCSASGFPFDQVETRFHVPGFSFSAYLKSTYVEELHNEERVALSEMDPLLTAAVENARSAIKDYFREKAAEKARSLVDEWIAEDVYPYRGEPQNAVEKVERQVFDIVAVQVQELAPDLAISSAKTKALHLRMLRSAIERGPEELQLILKEVLDLPARKQKELATLLQETTLSAIITAAKTVADRLKFISALESIVFDPETKGRLKERTQLHKILAENTWIFGEEYNLWVSDKDLRRVLEKHRDYLDPDISIDEPVKVIGKARGIIDLMFSRSTRRHRANDIEHMIVELKAPRVKIGAKEITQAKQYAIAVTSDERFSTVDGVRWHFWLVSNAYDDFAKHEIESGPDRERRLIAKGPRHIVGIKTWGELIEDNRARLQFFQEHLQHSADEGTAIKYLQEKHSQYLEGVIVEEPDESNGDEPATCASENPEQPAHPSAPPAAPSGERPH</sequence>
<dbReference type="Gene3D" id="3.30.565.10">
    <property type="entry name" value="Histidine kinase-like ATPase, C-terminal domain"/>
    <property type="match status" value="1"/>
</dbReference>
<dbReference type="EMBL" id="QUSG01000004">
    <property type="protein sequence ID" value="KAA3528332.1"/>
    <property type="molecule type" value="Genomic_DNA"/>
</dbReference>
<feature type="compositionally biased region" description="Acidic residues" evidence="1">
    <location>
        <begin position="655"/>
        <end position="664"/>
    </location>
</feature>
<dbReference type="OrthoDB" id="8765545at2"/>
<dbReference type="SUPFAM" id="SSF55874">
    <property type="entry name" value="ATPase domain of HSP90 chaperone/DNA topoisomerase II/histidine kinase"/>
    <property type="match status" value="1"/>
</dbReference>
<dbReference type="Pfam" id="PF13589">
    <property type="entry name" value="HATPase_c_3"/>
    <property type="match status" value="1"/>
</dbReference>
<dbReference type="GeneID" id="60681228"/>
<dbReference type="InterPro" id="IPR036890">
    <property type="entry name" value="HATPase_C_sf"/>
</dbReference>
<evidence type="ECO:0000313" key="3">
    <source>
        <dbReference type="Proteomes" id="UP000436911"/>
    </source>
</evidence>